<protein>
    <submittedName>
        <fullName evidence="4">Prion-inhibition and propagation-domain-containing protein</fullName>
    </submittedName>
</protein>
<reference evidence="4 5" key="1">
    <citation type="submission" date="2024-07" db="EMBL/GenBank/DDBJ databases">
        <title>Section-level genome sequencing and comparative genomics of Aspergillus sections Usti and Cavernicolus.</title>
        <authorList>
            <consortium name="Lawrence Berkeley National Laboratory"/>
            <person name="Nybo J.L."/>
            <person name="Vesth T.C."/>
            <person name="Theobald S."/>
            <person name="Frisvad J.C."/>
            <person name="Larsen T.O."/>
            <person name="Kjaerboelling I."/>
            <person name="Rothschild-Mancinelli K."/>
            <person name="Lyhne E.K."/>
            <person name="Kogle M.E."/>
            <person name="Barry K."/>
            <person name="Clum A."/>
            <person name="Na H."/>
            <person name="Ledsgaard L."/>
            <person name="Lin J."/>
            <person name="Lipzen A."/>
            <person name="Kuo A."/>
            <person name="Riley R."/>
            <person name="Mondo S."/>
            <person name="LaButti K."/>
            <person name="Haridas S."/>
            <person name="Pangalinan J."/>
            <person name="Salamov A.A."/>
            <person name="Simmons B.A."/>
            <person name="Magnuson J.K."/>
            <person name="Chen J."/>
            <person name="Drula E."/>
            <person name="Henrissat B."/>
            <person name="Wiebenga A."/>
            <person name="Lubbers R.J."/>
            <person name="Gomes A.C."/>
            <person name="Macurrencykelacurrency M.R."/>
            <person name="Stajich J."/>
            <person name="Grigoriev I.V."/>
            <person name="Mortensen U.H."/>
            <person name="De vries R.P."/>
            <person name="Baker S.E."/>
            <person name="Andersen M.R."/>
        </authorList>
    </citation>
    <scope>NUCLEOTIDE SEQUENCE [LARGE SCALE GENOMIC DNA]</scope>
    <source>
        <strain evidence="4 5">CBS 756.74</strain>
    </source>
</reference>
<dbReference type="RefSeq" id="XP_070899217.1">
    <property type="nucleotide sequence ID" value="XM_071042987.1"/>
</dbReference>
<evidence type="ECO:0000313" key="5">
    <source>
        <dbReference type="Proteomes" id="UP001610444"/>
    </source>
</evidence>
<feature type="domain" description="Prion-inhibition and propagation HeLo" evidence="2">
    <location>
        <begin position="7"/>
        <end position="172"/>
    </location>
</feature>
<keyword evidence="1" id="KW-0175">Coiled coil</keyword>
<evidence type="ECO:0000313" key="4">
    <source>
        <dbReference type="EMBL" id="KAL2850348.1"/>
    </source>
</evidence>
<dbReference type="Pfam" id="PF24476">
    <property type="entry name" value="DUF7580"/>
    <property type="match status" value="1"/>
</dbReference>
<dbReference type="PANTHER" id="PTHR37542">
    <property type="entry name" value="HELO DOMAIN-CONTAINING PROTEIN-RELATED"/>
    <property type="match status" value="1"/>
</dbReference>
<sequence length="577" mass="64933">MDPLGVALGTAALVSTVLDVFRLVTSFRAYPESSGILFRQLELEREVLHRWATEVGLHPPSEASSRCVIPPDLLPLVDRSVAAIGALLGQATSIKAAKEVLEVRVSDLKVVHERLQNEIANHEQSRLARSLARLGWAISEEDRLKDLISTIHSYNTSLHNLIPKPLQVSLDGSLMQMLLADQDKDRLLEIQQASSHWRKALSVAASVTALRQRQASLPPSTNQLLVDRSKLSSLGSDMSRHLTQYTLKDKKIAVLIEWRACHAPLNSAEKTAYLNTCLDLARLLHASQNLPEYRTLDCVGVIDDIEFLPHCRIGLVYRVPTAAPTMPSALSESSVRAYTLHDLINHKGFARLKLEQRFEIARSLATGLHRVFISRWYHKNLTSKNILFFARARGRAEDEKYILSNTNFVAHPFLSGFDYARPDSPDEMTIKPEVNEFGDRYRHPQCTNPATRHTVPFSRRFDIYSLGVILMELGRWETVDTMHKDFTAQRLKAAKKGQQEPGAPPPGLESFQEYLRTRCVDSLAFRMGTIYTDAVRFCFHDAKLVTSAELGLNEDNENVLILRFNKEVVAELVKCTA</sequence>
<dbReference type="Gene3D" id="1.20.120.1020">
    <property type="entry name" value="Prion-inhibition and propagation, HeLo domain"/>
    <property type="match status" value="1"/>
</dbReference>
<evidence type="ECO:0000259" key="3">
    <source>
        <dbReference type="Pfam" id="PF24476"/>
    </source>
</evidence>
<dbReference type="InterPro" id="IPR056002">
    <property type="entry name" value="DUF7580"/>
</dbReference>
<dbReference type="InterPro" id="IPR029498">
    <property type="entry name" value="HeLo_dom"/>
</dbReference>
<dbReference type="InterPro" id="IPR038305">
    <property type="entry name" value="HeLo_sf"/>
</dbReference>
<name>A0ABR4KGL0_9EURO</name>
<dbReference type="GeneID" id="98158151"/>
<dbReference type="EMBL" id="JBFXLR010000020">
    <property type="protein sequence ID" value="KAL2850348.1"/>
    <property type="molecule type" value="Genomic_DNA"/>
</dbReference>
<dbReference type="Proteomes" id="UP001610444">
    <property type="component" value="Unassembled WGS sequence"/>
</dbReference>
<accession>A0ABR4KGL0</accession>
<organism evidence="4 5">
    <name type="scientific">Aspergillus pseudodeflectus</name>
    <dbReference type="NCBI Taxonomy" id="176178"/>
    <lineage>
        <taxon>Eukaryota</taxon>
        <taxon>Fungi</taxon>
        <taxon>Dikarya</taxon>
        <taxon>Ascomycota</taxon>
        <taxon>Pezizomycotina</taxon>
        <taxon>Eurotiomycetes</taxon>
        <taxon>Eurotiomycetidae</taxon>
        <taxon>Eurotiales</taxon>
        <taxon>Aspergillaceae</taxon>
        <taxon>Aspergillus</taxon>
        <taxon>Aspergillus subgen. Nidulantes</taxon>
    </lineage>
</organism>
<feature type="coiled-coil region" evidence="1">
    <location>
        <begin position="98"/>
        <end position="125"/>
    </location>
</feature>
<keyword evidence="5" id="KW-1185">Reference proteome</keyword>
<evidence type="ECO:0000256" key="1">
    <source>
        <dbReference type="SAM" id="Coils"/>
    </source>
</evidence>
<evidence type="ECO:0000259" key="2">
    <source>
        <dbReference type="Pfam" id="PF14479"/>
    </source>
</evidence>
<keyword evidence="4" id="KW-0640">Prion</keyword>
<proteinExistence type="predicted"/>
<dbReference type="InterPro" id="IPR011009">
    <property type="entry name" value="Kinase-like_dom_sf"/>
</dbReference>
<dbReference type="Pfam" id="PF14479">
    <property type="entry name" value="HeLo"/>
    <property type="match status" value="1"/>
</dbReference>
<keyword evidence="4" id="KW-0034">Amyloid</keyword>
<gene>
    <name evidence="4" type="ORF">BJX68DRAFT_255111</name>
</gene>
<feature type="domain" description="DUF7580" evidence="3">
    <location>
        <begin position="325"/>
        <end position="484"/>
    </location>
</feature>
<dbReference type="SUPFAM" id="SSF56112">
    <property type="entry name" value="Protein kinase-like (PK-like)"/>
    <property type="match status" value="1"/>
</dbReference>
<comment type="caution">
    <text evidence="4">The sequence shown here is derived from an EMBL/GenBank/DDBJ whole genome shotgun (WGS) entry which is preliminary data.</text>
</comment>
<dbReference type="Gene3D" id="1.10.510.10">
    <property type="entry name" value="Transferase(Phosphotransferase) domain 1"/>
    <property type="match status" value="1"/>
</dbReference>
<dbReference type="PANTHER" id="PTHR37542:SF1">
    <property type="entry name" value="PRION-INHIBITION AND PROPAGATION HELO DOMAIN-CONTAINING PROTEIN"/>
    <property type="match status" value="1"/>
</dbReference>